<name>H0UN49_9BACT</name>
<evidence type="ECO:0000256" key="5">
    <source>
        <dbReference type="ARBA" id="ARBA00022679"/>
    </source>
</evidence>
<evidence type="ECO:0000256" key="4">
    <source>
        <dbReference type="ARBA" id="ARBA00022597"/>
    </source>
</evidence>
<proteinExistence type="predicted"/>
<dbReference type="GO" id="GO:0009401">
    <property type="term" value="P:phosphoenolpyruvate-dependent sugar phosphotransferase system"/>
    <property type="evidence" value="ECO:0007669"/>
    <property type="project" value="UniProtKB-KW"/>
</dbReference>
<organism evidence="8 9">
    <name type="scientific">Thermanaerovibrio velox DSM 12556</name>
    <dbReference type="NCBI Taxonomy" id="926567"/>
    <lineage>
        <taxon>Bacteria</taxon>
        <taxon>Thermotogati</taxon>
        <taxon>Synergistota</taxon>
        <taxon>Synergistia</taxon>
        <taxon>Synergistales</taxon>
        <taxon>Synergistaceae</taxon>
        <taxon>Thermanaerovibrio</taxon>
    </lineage>
</organism>
<dbReference type="GO" id="GO:0005737">
    <property type="term" value="C:cytoplasm"/>
    <property type="evidence" value="ECO:0007669"/>
    <property type="project" value="UniProtKB-SubCell"/>
</dbReference>
<dbReference type="GO" id="GO:0016020">
    <property type="term" value="C:membrane"/>
    <property type="evidence" value="ECO:0007669"/>
    <property type="project" value="InterPro"/>
</dbReference>
<sequence length="153" mass="16596">MTVNLMDLMPMSLVKLDLKGCTREEVIEEMAEMICCEGFLGDRDAYVRDVMAREALGTTGVGMGIAIPHGKSSGVKKPCVAFGRKASGIEWGSLDGEPARLVFMIAVPAEGALDQHLKILQSLSRRLMDDPLREGLMRATSPSDAIALLCRED</sequence>
<evidence type="ECO:0000259" key="7">
    <source>
        <dbReference type="PROSITE" id="PS51094"/>
    </source>
</evidence>
<dbReference type="Pfam" id="PF00359">
    <property type="entry name" value="PTS_EIIA_2"/>
    <property type="match status" value="1"/>
</dbReference>
<dbReference type="InterPro" id="IPR002178">
    <property type="entry name" value="PTS_EIIA_type-2_dom"/>
</dbReference>
<dbReference type="InterPro" id="IPR004715">
    <property type="entry name" value="PTS_IIA_fruc"/>
</dbReference>
<dbReference type="AlphaFoldDB" id="H0UN49"/>
<dbReference type="STRING" id="926567.TheveDRAFT_0141"/>
<evidence type="ECO:0000256" key="3">
    <source>
        <dbReference type="ARBA" id="ARBA00022553"/>
    </source>
</evidence>
<keyword evidence="3" id="KW-0597">Phosphoprotein</keyword>
<dbReference type="Proteomes" id="UP000005730">
    <property type="component" value="Chromosome"/>
</dbReference>
<feature type="domain" description="PTS EIIA type-2" evidence="7">
    <location>
        <begin position="7"/>
        <end position="152"/>
    </location>
</feature>
<dbReference type="PROSITE" id="PS00372">
    <property type="entry name" value="PTS_EIIA_TYPE_2_HIS"/>
    <property type="match status" value="1"/>
</dbReference>
<protein>
    <submittedName>
        <fullName evidence="8">PTS system, fructose subfamily, IIA component</fullName>
    </submittedName>
</protein>
<reference evidence="8 9" key="1">
    <citation type="submission" date="2011-10" db="EMBL/GenBank/DDBJ databases">
        <title>The Noncontiguous Finished genome of Thermanaerovibrio velox DSM 12556.</title>
        <authorList>
            <consortium name="US DOE Joint Genome Institute (JGI-PGF)"/>
            <person name="Lucas S."/>
            <person name="Copeland A."/>
            <person name="Lapidus A."/>
            <person name="Glavina del Rio T."/>
            <person name="Dalin E."/>
            <person name="Tice H."/>
            <person name="Bruce D."/>
            <person name="Goodwin L."/>
            <person name="Pitluck S."/>
            <person name="Peters L."/>
            <person name="Mikhailova N."/>
            <person name="Teshima H."/>
            <person name="Kyrpides N."/>
            <person name="Mavromatis K."/>
            <person name="Ivanova N."/>
            <person name="Markowitz V."/>
            <person name="Cheng J.-F."/>
            <person name="Hugenholtz P."/>
            <person name="Woyke T."/>
            <person name="Wu D."/>
            <person name="Spring S."/>
            <person name="Brambilla E.-M."/>
            <person name="Klenk H.-P."/>
            <person name="Eisen J.A."/>
        </authorList>
    </citation>
    <scope>NUCLEOTIDE SEQUENCE [LARGE SCALE GENOMIC DNA]</scope>
    <source>
        <strain evidence="8 9">DSM 12556</strain>
    </source>
</reference>
<keyword evidence="4" id="KW-0762">Sugar transport</keyword>
<keyword evidence="9" id="KW-1185">Reference proteome</keyword>
<dbReference type="NCBIfam" id="TIGR00848">
    <property type="entry name" value="fruA"/>
    <property type="match status" value="1"/>
</dbReference>
<evidence type="ECO:0000256" key="1">
    <source>
        <dbReference type="ARBA" id="ARBA00004496"/>
    </source>
</evidence>
<keyword evidence="2" id="KW-0813">Transport</keyword>
<keyword evidence="5" id="KW-0808">Transferase</keyword>
<dbReference type="SUPFAM" id="SSF55804">
    <property type="entry name" value="Phoshotransferase/anion transport protein"/>
    <property type="match status" value="1"/>
</dbReference>
<dbReference type="PROSITE" id="PS51094">
    <property type="entry name" value="PTS_EIIA_TYPE_2"/>
    <property type="match status" value="1"/>
</dbReference>
<dbReference type="FunFam" id="3.40.930.10:FF:000009">
    <property type="entry name" value="PTS system, fructose specific IIABC component"/>
    <property type="match status" value="1"/>
</dbReference>
<keyword evidence="6" id="KW-0598">Phosphotransferase system</keyword>
<gene>
    <name evidence="8" type="ORF">TheveDRAFT_0141</name>
</gene>
<dbReference type="PANTHER" id="PTHR47738:SF2">
    <property type="entry name" value="PTS SYSTEM FRUCTOSE-LIKE EIIA COMPONENT"/>
    <property type="match status" value="1"/>
</dbReference>
<evidence type="ECO:0000256" key="6">
    <source>
        <dbReference type="ARBA" id="ARBA00022683"/>
    </source>
</evidence>
<dbReference type="InterPro" id="IPR051541">
    <property type="entry name" value="PTS_SugarTrans_NitroReg"/>
</dbReference>
<dbReference type="Gene3D" id="3.40.930.10">
    <property type="entry name" value="Mannitol-specific EII, Chain A"/>
    <property type="match status" value="1"/>
</dbReference>
<dbReference type="EMBL" id="CM001377">
    <property type="protein sequence ID" value="EHM09328.1"/>
    <property type="molecule type" value="Genomic_DNA"/>
</dbReference>
<dbReference type="HOGENOM" id="CLU_072531_5_0_0"/>
<accession>H0UN49</accession>
<evidence type="ECO:0000313" key="9">
    <source>
        <dbReference type="Proteomes" id="UP000005730"/>
    </source>
</evidence>
<dbReference type="CDD" id="cd00211">
    <property type="entry name" value="PTS_IIA_fru"/>
    <property type="match status" value="1"/>
</dbReference>
<dbReference type="GO" id="GO:0008982">
    <property type="term" value="F:protein-N(PI)-phosphohistidine-sugar phosphotransferase activity"/>
    <property type="evidence" value="ECO:0007669"/>
    <property type="project" value="InterPro"/>
</dbReference>
<dbReference type="eggNOG" id="COG1762">
    <property type="taxonomic scope" value="Bacteria"/>
</dbReference>
<dbReference type="PANTHER" id="PTHR47738">
    <property type="entry name" value="PTS SYSTEM FRUCTOSE-LIKE EIIA COMPONENT-RELATED"/>
    <property type="match status" value="1"/>
</dbReference>
<evidence type="ECO:0000313" key="8">
    <source>
        <dbReference type="EMBL" id="EHM09328.1"/>
    </source>
</evidence>
<dbReference type="InterPro" id="IPR016152">
    <property type="entry name" value="PTrfase/Anion_transptr"/>
</dbReference>
<comment type="subcellular location">
    <subcellularLocation>
        <location evidence="1">Cytoplasm</location>
    </subcellularLocation>
</comment>
<evidence type="ECO:0000256" key="2">
    <source>
        <dbReference type="ARBA" id="ARBA00022448"/>
    </source>
</evidence>